<feature type="domain" description="CAAX prenyl protease 2/Lysostaphin resistance protein A-like" evidence="2">
    <location>
        <begin position="144"/>
        <end position="243"/>
    </location>
</feature>
<organism evidence="3 4">
    <name type="scientific">Salinimicrobium marinum</name>
    <dbReference type="NCBI Taxonomy" id="680283"/>
    <lineage>
        <taxon>Bacteria</taxon>
        <taxon>Pseudomonadati</taxon>
        <taxon>Bacteroidota</taxon>
        <taxon>Flavobacteriia</taxon>
        <taxon>Flavobacteriales</taxon>
        <taxon>Flavobacteriaceae</taxon>
        <taxon>Salinimicrobium</taxon>
    </lineage>
</organism>
<keyword evidence="4" id="KW-1185">Reference proteome</keyword>
<dbReference type="GO" id="GO:0080120">
    <property type="term" value="P:CAAX-box protein maturation"/>
    <property type="evidence" value="ECO:0007669"/>
    <property type="project" value="UniProtKB-ARBA"/>
</dbReference>
<dbReference type="EMBL" id="BMXB01000006">
    <property type="protein sequence ID" value="GHA37520.1"/>
    <property type="molecule type" value="Genomic_DNA"/>
</dbReference>
<feature type="transmembrane region" description="Helical" evidence="1">
    <location>
        <begin position="182"/>
        <end position="199"/>
    </location>
</feature>
<evidence type="ECO:0000313" key="3">
    <source>
        <dbReference type="EMBL" id="GHA37520.1"/>
    </source>
</evidence>
<reference evidence="3" key="1">
    <citation type="journal article" date="2014" name="Int. J. Syst. Evol. Microbiol.">
        <title>Complete genome sequence of Corynebacterium casei LMG S-19264T (=DSM 44701T), isolated from a smear-ripened cheese.</title>
        <authorList>
            <consortium name="US DOE Joint Genome Institute (JGI-PGF)"/>
            <person name="Walter F."/>
            <person name="Albersmeier A."/>
            <person name="Kalinowski J."/>
            <person name="Ruckert C."/>
        </authorList>
    </citation>
    <scope>NUCLEOTIDE SEQUENCE</scope>
    <source>
        <strain evidence="3">KCTC 12719</strain>
    </source>
</reference>
<feature type="transmembrane region" description="Helical" evidence="1">
    <location>
        <begin position="142"/>
        <end position="161"/>
    </location>
</feature>
<feature type="transmembrane region" description="Helical" evidence="1">
    <location>
        <begin position="111"/>
        <end position="130"/>
    </location>
</feature>
<dbReference type="Proteomes" id="UP000610456">
    <property type="component" value="Unassembled WGS sequence"/>
</dbReference>
<dbReference type="Pfam" id="PF02517">
    <property type="entry name" value="Rce1-like"/>
    <property type="match status" value="1"/>
</dbReference>
<evidence type="ECO:0000256" key="1">
    <source>
        <dbReference type="SAM" id="Phobius"/>
    </source>
</evidence>
<feature type="transmembrane region" description="Helical" evidence="1">
    <location>
        <begin position="205"/>
        <end position="226"/>
    </location>
</feature>
<dbReference type="GO" id="GO:0004175">
    <property type="term" value="F:endopeptidase activity"/>
    <property type="evidence" value="ECO:0007669"/>
    <property type="project" value="UniProtKB-ARBA"/>
</dbReference>
<accession>A0A918SG55</accession>
<dbReference type="AlphaFoldDB" id="A0A918SG55"/>
<name>A0A918SG55_9FLAO</name>
<dbReference type="RefSeq" id="WP_189604473.1">
    <property type="nucleotide sequence ID" value="NZ_BMXB01000006.1"/>
</dbReference>
<dbReference type="PANTHER" id="PTHR39430:SF1">
    <property type="entry name" value="PROTEASE"/>
    <property type="match status" value="1"/>
</dbReference>
<feature type="transmembrane region" description="Helical" evidence="1">
    <location>
        <begin position="238"/>
        <end position="257"/>
    </location>
</feature>
<dbReference type="PANTHER" id="PTHR39430">
    <property type="entry name" value="MEMBRANE-ASSOCIATED PROTEASE-RELATED"/>
    <property type="match status" value="1"/>
</dbReference>
<sequence>MYIEQAYKAKTDWWRYLIGIVTIFFGWQVLGVIPLTVVAFLKAGNTGTFIAAAEDNFSSLGIDPNLLFFLFLVTFTCGLLGLWFAVKYVHDQPFKEVTTSRKKVDWGRIRFAFFLVFGVNLVLFAIGYVLEPETFEWNFQPVPFLILFFVAFLVMPLQTSFEEYLFRGYLMQGLGVLAKNRWFPLIFTSVCFGLLHSLNPEVEKLGYIMMVFYIGTGFLLGIMTLMDEGMELALGFHAGNNIFAALMVTADWTAIQVPSLFLDTSDPSAGFDVVTPVIVLYPIYLFILAKKYNWSNWKQKLSGKVNPPVTVNYSEEI</sequence>
<proteinExistence type="predicted"/>
<feature type="transmembrane region" description="Helical" evidence="1">
    <location>
        <begin position="66"/>
        <end position="90"/>
    </location>
</feature>
<feature type="transmembrane region" description="Helical" evidence="1">
    <location>
        <begin position="269"/>
        <end position="289"/>
    </location>
</feature>
<keyword evidence="1" id="KW-1133">Transmembrane helix</keyword>
<protein>
    <submittedName>
        <fullName evidence="3">Abortive infection protein</fullName>
    </submittedName>
</protein>
<comment type="caution">
    <text evidence="3">The sequence shown here is derived from an EMBL/GenBank/DDBJ whole genome shotgun (WGS) entry which is preliminary data.</text>
</comment>
<gene>
    <name evidence="3" type="primary">yyaK</name>
    <name evidence="3" type="ORF">GCM10007103_18660</name>
</gene>
<keyword evidence="1" id="KW-0812">Transmembrane</keyword>
<dbReference type="InterPro" id="IPR003675">
    <property type="entry name" value="Rce1/LyrA-like_dom"/>
</dbReference>
<reference evidence="3" key="2">
    <citation type="submission" date="2020-09" db="EMBL/GenBank/DDBJ databases">
        <authorList>
            <person name="Sun Q."/>
            <person name="Kim S."/>
        </authorList>
    </citation>
    <scope>NUCLEOTIDE SEQUENCE</scope>
    <source>
        <strain evidence="3">KCTC 12719</strain>
    </source>
</reference>
<feature type="transmembrane region" description="Helical" evidence="1">
    <location>
        <begin position="16"/>
        <end position="41"/>
    </location>
</feature>
<evidence type="ECO:0000313" key="4">
    <source>
        <dbReference type="Proteomes" id="UP000610456"/>
    </source>
</evidence>
<keyword evidence="1" id="KW-0472">Membrane</keyword>
<evidence type="ECO:0000259" key="2">
    <source>
        <dbReference type="Pfam" id="PF02517"/>
    </source>
</evidence>